<dbReference type="Gene3D" id="3.40.50.720">
    <property type="entry name" value="NAD(P)-binding Rossmann-like Domain"/>
    <property type="match status" value="1"/>
</dbReference>
<proteinExistence type="predicted"/>
<sequence>MLPIMLDVVTMKILVVGAGKIATRKIQKLVAAGNSPTVIAPVASDYVQKAAVAKKITWHKRIYQIGDTADFQMIFICTNDDRVNHEITRDILPTQLVNDTTNKANSNFFNLASFTYHDFEIALSSKGKSPSQTKELKEKLQQILRNEDSLNS</sequence>
<dbReference type="EC" id="1.3.1.76" evidence="2"/>
<comment type="caution">
    <text evidence="7">The sequence shown here is derived from an EMBL/GenBank/DDBJ whole genome shotgun (WGS) entry which is preliminary data.</text>
</comment>
<evidence type="ECO:0000256" key="2">
    <source>
        <dbReference type="ARBA" id="ARBA00012400"/>
    </source>
</evidence>
<keyword evidence="8" id="KW-1185">Reference proteome</keyword>
<keyword evidence="3" id="KW-0560">Oxidoreductase</keyword>
<reference evidence="7 8" key="1">
    <citation type="submission" date="2021-03" db="EMBL/GenBank/DDBJ databases">
        <title>Enterococcal diversity collection.</title>
        <authorList>
            <person name="Gilmore M.S."/>
            <person name="Schwartzman J."/>
            <person name="Van Tyne D."/>
            <person name="Martin M."/>
            <person name="Earl A.M."/>
            <person name="Manson A.L."/>
            <person name="Straub T."/>
            <person name="Salamzade R."/>
            <person name="Saavedra J."/>
            <person name="Lebreton F."/>
            <person name="Prichula J."/>
            <person name="Schaufler K."/>
            <person name="Gaca A."/>
            <person name="Sgardioli B."/>
            <person name="Wagenaar J."/>
            <person name="Strong T."/>
        </authorList>
    </citation>
    <scope>NUCLEOTIDE SEQUENCE [LARGE SCALE GENOMIC DNA]</scope>
    <source>
        <strain evidence="7 8">MJM12</strain>
    </source>
</reference>
<gene>
    <name evidence="7" type="ORF">JZO76_01270</name>
</gene>
<dbReference type="Proteomes" id="UP000664256">
    <property type="component" value="Unassembled WGS sequence"/>
</dbReference>
<dbReference type="RefSeq" id="WP_206902354.1">
    <property type="nucleotide sequence ID" value="NZ_JAFLVT010000001.1"/>
</dbReference>
<dbReference type="Pfam" id="PF13241">
    <property type="entry name" value="NAD_binding_7"/>
    <property type="match status" value="1"/>
</dbReference>
<comment type="catalytic activity">
    <reaction evidence="6">
        <text>precorrin-2 + NAD(+) = sirohydrochlorin + NADH + 2 H(+)</text>
        <dbReference type="Rhea" id="RHEA:15613"/>
        <dbReference type="ChEBI" id="CHEBI:15378"/>
        <dbReference type="ChEBI" id="CHEBI:57540"/>
        <dbReference type="ChEBI" id="CHEBI:57945"/>
        <dbReference type="ChEBI" id="CHEBI:58351"/>
        <dbReference type="ChEBI" id="CHEBI:58827"/>
        <dbReference type="EC" id="1.3.1.76"/>
    </reaction>
</comment>
<dbReference type="InterPro" id="IPR028161">
    <property type="entry name" value="Met8-like"/>
</dbReference>
<keyword evidence="4" id="KW-0520">NAD</keyword>
<protein>
    <recommendedName>
        <fullName evidence="2">precorrin-2 dehydrogenase</fullName>
        <ecNumber evidence="2">1.3.1.76</ecNumber>
    </recommendedName>
</protein>
<dbReference type="PANTHER" id="PTHR35330:SF1">
    <property type="entry name" value="SIROHEME BIOSYNTHESIS PROTEIN MET8"/>
    <property type="match status" value="1"/>
</dbReference>
<evidence type="ECO:0000256" key="1">
    <source>
        <dbReference type="ARBA" id="ARBA00005010"/>
    </source>
</evidence>
<organism evidence="7 8">
    <name type="scientific">Candidatus Enterococcus myersii</name>
    <dbReference type="NCBI Taxonomy" id="2815322"/>
    <lineage>
        <taxon>Bacteria</taxon>
        <taxon>Bacillati</taxon>
        <taxon>Bacillota</taxon>
        <taxon>Bacilli</taxon>
        <taxon>Lactobacillales</taxon>
        <taxon>Enterococcaceae</taxon>
        <taxon>Enterococcus</taxon>
    </lineage>
</organism>
<evidence type="ECO:0000256" key="4">
    <source>
        <dbReference type="ARBA" id="ARBA00023027"/>
    </source>
</evidence>
<dbReference type="InterPro" id="IPR036291">
    <property type="entry name" value="NAD(P)-bd_dom_sf"/>
</dbReference>
<dbReference type="EMBL" id="JAFLVT010000001">
    <property type="protein sequence ID" value="MBO0448157.1"/>
    <property type="molecule type" value="Genomic_DNA"/>
</dbReference>
<dbReference type="InterPro" id="IPR006367">
    <property type="entry name" value="Sirohaem_synthase_N"/>
</dbReference>
<dbReference type="PANTHER" id="PTHR35330">
    <property type="entry name" value="SIROHEME BIOSYNTHESIS PROTEIN MET8"/>
    <property type="match status" value="1"/>
</dbReference>
<evidence type="ECO:0000313" key="7">
    <source>
        <dbReference type="EMBL" id="MBO0448157.1"/>
    </source>
</evidence>
<dbReference type="NCBIfam" id="TIGR01470">
    <property type="entry name" value="cysG_Nterm"/>
    <property type="match status" value="1"/>
</dbReference>
<name>A0ABS3H541_9ENTE</name>
<evidence type="ECO:0000256" key="3">
    <source>
        <dbReference type="ARBA" id="ARBA00023002"/>
    </source>
</evidence>
<evidence type="ECO:0000313" key="8">
    <source>
        <dbReference type="Proteomes" id="UP000664256"/>
    </source>
</evidence>
<accession>A0ABS3H541</accession>
<keyword evidence="5" id="KW-0627">Porphyrin biosynthesis</keyword>
<comment type="pathway">
    <text evidence="1">Porphyrin-containing compound metabolism; siroheme biosynthesis; sirohydrochlorin from precorrin-2: step 1/1.</text>
</comment>
<evidence type="ECO:0000256" key="5">
    <source>
        <dbReference type="ARBA" id="ARBA00023244"/>
    </source>
</evidence>
<dbReference type="SUPFAM" id="SSF51735">
    <property type="entry name" value="NAD(P)-binding Rossmann-fold domains"/>
    <property type="match status" value="1"/>
</dbReference>
<evidence type="ECO:0000256" key="6">
    <source>
        <dbReference type="ARBA" id="ARBA00047561"/>
    </source>
</evidence>